<name>A0ABP8QXM0_9SPHI</name>
<comment type="caution">
    <text evidence="6">The sequence shown here is derived from an EMBL/GenBank/DDBJ whole genome shotgun (WGS) entry which is preliminary data.</text>
</comment>
<accession>A0ABP8QXM0</accession>
<sequence length="130" mass="14887">MKTNSKAVLYWICYLWYLYIIAPSATKKIILYPGMVQSMQSLGFDTTWTLAIGIAEIIGVLLVIAGLFKSQLRTLGILLLFPFVIGAFTAHMAHQEYYHFYNSLIMCVLSFILLFLDERIRINLGQVENK</sequence>
<evidence type="ECO:0000256" key="2">
    <source>
        <dbReference type="ARBA" id="ARBA00022692"/>
    </source>
</evidence>
<evidence type="ECO:0000256" key="3">
    <source>
        <dbReference type="ARBA" id="ARBA00022989"/>
    </source>
</evidence>
<keyword evidence="2 5" id="KW-0812">Transmembrane</keyword>
<dbReference type="EMBL" id="BAABGR010000006">
    <property type="protein sequence ID" value="GAA4512690.1"/>
    <property type="molecule type" value="Genomic_DNA"/>
</dbReference>
<proteinExistence type="predicted"/>
<keyword evidence="7" id="KW-1185">Reference proteome</keyword>
<feature type="transmembrane region" description="Helical" evidence="5">
    <location>
        <begin position="7"/>
        <end position="26"/>
    </location>
</feature>
<evidence type="ECO:0000313" key="7">
    <source>
        <dbReference type="Proteomes" id="UP001500394"/>
    </source>
</evidence>
<organism evidence="6 7">
    <name type="scientific">Sphingobacterium thermophilum</name>
    <dbReference type="NCBI Taxonomy" id="768534"/>
    <lineage>
        <taxon>Bacteria</taxon>
        <taxon>Pseudomonadati</taxon>
        <taxon>Bacteroidota</taxon>
        <taxon>Sphingobacteriia</taxon>
        <taxon>Sphingobacteriales</taxon>
        <taxon>Sphingobacteriaceae</taxon>
        <taxon>Sphingobacterium</taxon>
    </lineage>
</organism>
<evidence type="ECO:0000313" key="6">
    <source>
        <dbReference type="EMBL" id="GAA4512690.1"/>
    </source>
</evidence>
<keyword evidence="3 5" id="KW-1133">Transmembrane helix</keyword>
<dbReference type="Pfam" id="PF13564">
    <property type="entry name" value="DoxX_2"/>
    <property type="match status" value="1"/>
</dbReference>
<keyword evidence="4 5" id="KW-0472">Membrane</keyword>
<protein>
    <recommendedName>
        <fullName evidence="8">DoxX</fullName>
    </recommendedName>
</protein>
<comment type="subcellular location">
    <subcellularLocation>
        <location evidence="1">Membrane</location>
        <topology evidence="1">Multi-pass membrane protein</topology>
    </subcellularLocation>
</comment>
<feature type="transmembrane region" description="Helical" evidence="5">
    <location>
        <begin position="46"/>
        <end position="68"/>
    </location>
</feature>
<gene>
    <name evidence="6" type="ORF">GCM10023173_07170</name>
</gene>
<evidence type="ECO:0008006" key="8">
    <source>
        <dbReference type="Google" id="ProtNLM"/>
    </source>
</evidence>
<feature type="transmembrane region" description="Helical" evidence="5">
    <location>
        <begin position="75"/>
        <end position="93"/>
    </location>
</feature>
<reference evidence="7" key="1">
    <citation type="journal article" date="2019" name="Int. J. Syst. Evol. Microbiol.">
        <title>The Global Catalogue of Microorganisms (GCM) 10K type strain sequencing project: providing services to taxonomists for standard genome sequencing and annotation.</title>
        <authorList>
            <consortium name="The Broad Institute Genomics Platform"/>
            <consortium name="The Broad Institute Genome Sequencing Center for Infectious Disease"/>
            <person name="Wu L."/>
            <person name="Ma J."/>
        </authorList>
    </citation>
    <scope>NUCLEOTIDE SEQUENCE [LARGE SCALE GENOMIC DNA]</scope>
    <source>
        <strain evidence="7">JCM 17858</strain>
    </source>
</reference>
<evidence type="ECO:0000256" key="5">
    <source>
        <dbReference type="SAM" id="Phobius"/>
    </source>
</evidence>
<feature type="transmembrane region" description="Helical" evidence="5">
    <location>
        <begin position="99"/>
        <end position="116"/>
    </location>
</feature>
<evidence type="ECO:0000256" key="1">
    <source>
        <dbReference type="ARBA" id="ARBA00004141"/>
    </source>
</evidence>
<dbReference type="Proteomes" id="UP001500394">
    <property type="component" value="Unassembled WGS sequence"/>
</dbReference>
<dbReference type="InterPro" id="IPR032808">
    <property type="entry name" value="DoxX"/>
</dbReference>
<dbReference type="RefSeq" id="WP_345064816.1">
    <property type="nucleotide sequence ID" value="NZ_BAABGR010000006.1"/>
</dbReference>
<evidence type="ECO:0000256" key="4">
    <source>
        <dbReference type="ARBA" id="ARBA00023136"/>
    </source>
</evidence>